<evidence type="ECO:0000313" key="2">
    <source>
        <dbReference type="EMBL" id="SJZ71157.1"/>
    </source>
</evidence>
<protein>
    <submittedName>
        <fullName evidence="2">3-oxoadipate enol-lactonase</fullName>
    </submittedName>
</protein>
<dbReference type="InterPro" id="IPR000639">
    <property type="entry name" value="Epox_hydrolase-like"/>
</dbReference>
<dbReference type="PRINTS" id="PR00412">
    <property type="entry name" value="EPOXHYDRLASE"/>
</dbReference>
<feature type="domain" description="AB hydrolase-1" evidence="1">
    <location>
        <begin position="21"/>
        <end position="250"/>
    </location>
</feature>
<dbReference type="Gene3D" id="3.40.50.1820">
    <property type="entry name" value="alpha/beta hydrolase"/>
    <property type="match status" value="1"/>
</dbReference>
<dbReference type="SUPFAM" id="SSF53474">
    <property type="entry name" value="alpha/beta-Hydrolases"/>
    <property type="match status" value="1"/>
</dbReference>
<proteinExistence type="predicted"/>
<dbReference type="STRING" id="225324.SAMN02745126_01992"/>
<dbReference type="PANTHER" id="PTHR43798">
    <property type="entry name" value="MONOACYLGLYCEROL LIPASE"/>
    <property type="match status" value="1"/>
</dbReference>
<dbReference type="GO" id="GO:0003824">
    <property type="term" value="F:catalytic activity"/>
    <property type="evidence" value="ECO:0007669"/>
    <property type="project" value="InterPro"/>
</dbReference>
<gene>
    <name evidence="2" type="ORF">SAMN02745126_01992</name>
</gene>
<dbReference type="PRINTS" id="PR00111">
    <property type="entry name" value="ABHYDROLASE"/>
</dbReference>
<keyword evidence="3" id="KW-1185">Reference proteome</keyword>
<dbReference type="InterPro" id="IPR000073">
    <property type="entry name" value="AB_hydrolase_1"/>
</dbReference>
<reference evidence="3" key="1">
    <citation type="submission" date="2017-02" db="EMBL/GenBank/DDBJ databases">
        <authorList>
            <person name="Varghese N."/>
            <person name="Submissions S."/>
        </authorList>
    </citation>
    <scope>NUCLEOTIDE SEQUENCE [LARGE SCALE GENOMIC DNA]</scope>
    <source>
        <strain evidence="3">ATCC 27094</strain>
    </source>
</reference>
<dbReference type="OrthoDB" id="9801400at2"/>
<dbReference type="RefSeq" id="WP_085933725.1">
    <property type="nucleotide sequence ID" value="NZ_FUWJ01000002.1"/>
</dbReference>
<evidence type="ECO:0000313" key="3">
    <source>
        <dbReference type="Proteomes" id="UP000190092"/>
    </source>
</evidence>
<dbReference type="InterPro" id="IPR029058">
    <property type="entry name" value="AB_hydrolase_fold"/>
</dbReference>
<sequence>MLLSLDGRRVYFDLAGPQNAPVVCFTHSLNSDSGMWAEQLVPLLGAGYRVLRLDMRGHGGSAPVEGDYSMDALAADVKGALDVLDIKKVHFIGLSIGGMIGQGFALAYPDRLLSLTLCDTQPGTPPGSAGAWDERKQAVRKAGTVAVLADGTMERWFTPEFKGVNPIRWREIRDTISNTTPAGFLGCAAAIQTFDYEARLPTIKAPTLVICGDEDPGTPPERNKLIASKIPGGRYEGIADARHLPNVERPEQFNRVMMSWLAANR</sequence>
<name>A0A1T4MWH7_9HYPH</name>
<accession>A0A1T4MWH7</accession>
<dbReference type="Proteomes" id="UP000190092">
    <property type="component" value="Unassembled WGS sequence"/>
</dbReference>
<dbReference type="Pfam" id="PF00561">
    <property type="entry name" value="Abhydrolase_1"/>
    <property type="match status" value="1"/>
</dbReference>
<evidence type="ECO:0000259" key="1">
    <source>
        <dbReference type="Pfam" id="PF00561"/>
    </source>
</evidence>
<dbReference type="AlphaFoldDB" id="A0A1T4MWH7"/>
<dbReference type="InterPro" id="IPR050266">
    <property type="entry name" value="AB_hydrolase_sf"/>
</dbReference>
<organism evidence="2 3">
    <name type="scientific">Enhydrobacter aerosaccus</name>
    <dbReference type="NCBI Taxonomy" id="225324"/>
    <lineage>
        <taxon>Bacteria</taxon>
        <taxon>Pseudomonadati</taxon>
        <taxon>Pseudomonadota</taxon>
        <taxon>Alphaproteobacteria</taxon>
        <taxon>Hyphomicrobiales</taxon>
        <taxon>Enhydrobacter</taxon>
    </lineage>
</organism>
<dbReference type="EMBL" id="FUWJ01000002">
    <property type="protein sequence ID" value="SJZ71157.1"/>
    <property type="molecule type" value="Genomic_DNA"/>
</dbReference>